<protein>
    <submittedName>
        <fullName evidence="2">Uncharacterized protein</fullName>
    </submittedName>
</protein>
<comment type="caution">
    <text evidence="2">The sequence shown here is derived from an EMBL/GenBank/DDBJ whole genome shotgun (WGS) entry which is preliminary data.</text>
</comment>
<gene>
    <name evidence="2" type="ORF">GSI_03060</name>
</gene>
<feature type="chain" id="PRO_5013903340" evidence="1">
    <location>
        <begin position="18"/>
        <end position="199"/>
    </location>
</feature>
<proteinExistence type="predicted"/>
<dbReference type="OrthoDB" id="2844016at2759"/>
<sequence length="199" mass="20593">MLAFSLLAVTFAAVASALPAAKRALGPWCDNLGGGAFDNVANFTVAAYNTTGTNTNTTGAPLVLGQAGAIDGASFKVFSTFATFPYNQYPFIELVDGRLIPSGPGTSPTAINGVTAGSEVTFVASNSVDPTKSAQIWCAVADTDPAGHGTGHPYLALHGDTDSFSLCQYLSQNNVVYKAAAGNGYDFDTCYPVKLQLIY</sequence>
<accession>A0A2G8SKI9</accession>
<keyword evidence="1" id="KW-0732">Signal</keyword>
<organism evidence="2 3">
    <name type="scientific">Ganoderma sinense ZZ0214-1</name>
    <dbReference type="NCBI Taxonomy" id="1077348"/>
    <lineage>
        <taxon>Eukaryota</taxon>
        <taxon>Fungi</taxon>
        <taxon>Dikarya</taxon>
        <taxon>Basidiomycota</taxon>
        <taxon>Agaricomycotina</taxon>
        <taxon>Agaricomycetes</taxon>
        <taxon>Polyporales</taxon>
        <taxon>Polyporaceae</taxon>
        <taxon>Ganoderma</taxon>
    </lineage>
</organism>
<dbReference type="AlphaFoldDB" id="A0A2G8SKI9"/>
<keyword evidence="3" id="KW-1185">Reference proteome</keyword>
<evidence type="ECO:0000313" key="2">
    <source>
        <dbReference type="EMBL" id="PIL34285.1"/>
    </source>
</evidence>
<dbReference type="Proteomes" id="UP000230002">
    <property type="component" value="Unassembled WGS sequence"/>
</dbReference>
<name>A0A2G8SKI9_9APHY</name>
<evidence type="ECO:0000313" key="3">
    <source>
        <dbReference type="Proteomes" id="UP000230002"/>
    </source>
</evidence>
<feature type="signal peptide" evidence="1">
    <location>
        <begin position="1"/>
        <end position="17"/>
    </location>
</feature>
<dbReference type="EMBL" id="AYKW01000005">
    <property type="protein sequence ID" value="PIL34285.1"/>
    <property type="molecule type" value="Genomic_DNA"/>
</dbReference>
<reference evidence="2 3" key="1">
    <citation type="journal article" date="2015" name="Sci. Rep.">
        <title>Chromosome-level genome map provides insights into diverse defense mechanisms in the medicinal fungus Ganoderma sinense.</title>
        <authorList>
            <person name="Zhu Y."/>
            <person name="Xu J."/>
            <person name="Sun C."/>
            <person name="Zhou S."/>
            <person name="Xu H."/>
            <person name="Nelson D.R."/>
            <person name="Qian J."/>
            <person name="Song J."/>
            <person name="Luo H."/>
            <person name="Xiang L."/>
            <person name="Li Y."/>
            <person name="Xu Z."/>
            <person name="Ji A."/>
            <person name="Wang L."/>
            <person name="Lu S."/>
            <person name="Hayward A."/>
            <person name="Sun W."/>
            <person name="Li X."/>
            <person name="Schwartz D.C."/>
            <person name="Wang Y."/>
            <person name="Chen S."/>
        </authorList>
    </citation>
    <scope>NUCLEOTIDE SEQUENCE [LARGE SCALE GENOMIC DNA]</scope>
    <source>
        <strain evidence="2 3">ZZ0214-1</strain>
    </source>
</reference>
<evidence type="ECO:0000256" key="1">
    <source>
        <dbReference type="SAM" id="SignalP"/>
    </source>
</evidence>